<comment type="caution">
    <text evidence="2">The sequence shown here is derived from an EMBL/GenBank/DDBJ whole genome shotgun (WGS) entry which is preliminary data.</text>
</comment>
<dbReference type="PROSITE" id="PS50005">
    <property type="entry name" value="TPR"/>
    <property type="match status" value="1"/>
</dbReference>
<sequence>MDNEMIMPTELSIKDKKKVEKGNVIRAAIFARSKVIEVLTQDDERFYLIYYKHSFIFGAKLDQVEEGAFINKAFQEGIVIESPHPLLTVLIPEVTVSIPNRNKLFSQLQLHFSLQEVAHIATTLDSFFEKDQLIAMIDKIYFHLRRSGKFMKSFQVLQLLCDFSPSLKSAKERLDSHEFTSYRNFYHSLDYPSIEQKDPLFVELHCFKNRSHSNERMVLETILCKQDGLTALLLWLENANRLQNAQSVAKYTDIALGFITMEEWMLILGQVNINPFRVLPESKSILEKMLQNGNYHQAASCLFKFIHDLPSSYNVILETIWENCDATFVLKHLDEFAPLLEHLSHPENTKQLEDKIFQLAVKMLNEHDLPSVHTKLLAIEKLYPQSEVIRKINKMVELVEDPDRMMDLGDYYAEFKQYDKAIDCFFWEMELQPQNPSPVRKISKMYQNKGLPKEAAAYQKIYNQIENNQETG</sequence>
<dbReference type="EMBL" id="JBJHQH010000003">
    <property type="protein sequence ID" value="MFK9090889.1"/>
    <property type="molecule type" value="Genomic_DNA"/>
</dbReference>
<dbReference type="InterPro" id="IPR011990">
    <property type="entry name" value="TPR-like_helical_dom_sf"/>
</dbReference>
<name>A0ABW8RBQ3_9BACI</name>
<organism evidence="2 3">
    <name type="scientific">Bacillus salipaludis</name>
    <dbReference type="NCBI Taxonomy" id="2547811"/>
    <lineage>
        <taxon>Bacteria</taxon>
        <taxon>Bacillati</taxon>
        <taxon>Bacillota</taxon>
        <taxon>Bacilli</taxon>
        <taxon>Bacillales</taxon>
        <taxon>Bacillaceae</taxon>
        <taxon>Bacillus</taxon>
    </lineage>
</organism>
<proteinExistence type="predicted"/>
<dbReference type="RefSeq" id="WP_406579576.1">
    <property type="nucleotide sequence ID" value="NZ_JBJHQH010000003.1"/>
</dbReference>
<feature type="repeat" description="TPR" evidence="1">
    <location>
        <begin position="402"/>
        <end position="435"/>
    </location>
</feature>
<keyword evidence="1" id="KW-0802">TPR repeat</keyword>
<accession>A0ABW8RBQ3</accession>
<gene>
    <name evidence="2" type="ORF">ACJEBI_05260</name>
</gene>
<evidence type="ECO:0000313" key="3">
    <source>
        <dbReference type="Proteomes" id="UP001623041"/>
    </source>
</evidence>
<evidence type="ECO:0000256" key="1">
    <source>
        <dbReference type="PROSITE-ProRule" id="PRU00339"/>
    </source>
</evidence>
<protein>
    <submittedName>
        <fullName evidence="2">Tetratricopeptide repeat protein</fullName>
    </submittedName>
</protein>
<dbReference type="Gene3D" id="1.25.40.10">
    <property type="entry name" value="Tetratricopeptide repeat domain"/>
    <property type="match status" value="1"/>
</dbReference>
<dbReference type="Proteomes" id="UP001623041">
    <property type="component" value="Unassembled WGS sequence"/>
</dbReference>
<keyword evidence="3" id="KW-1185">Reference proteome</keyword>
<evidence type="ECO:0000313" key="2">
    <source>
        <dbReference type="EMBL" id="MFK9090889.1"/>
    </source>
</evidence>
<dbReference type="SUPFAM" id="SSF48452">
    <property type="entry name" value="TPR-like"/>
    <property type="match status" value="1"/>
</dbReference>
<dbReference type="InterPro" id="IPR019734">
    <property type="entry name" value="TPR_rpt"/>
</dbReference>
<reference evidence="2 3" key="1">
    <citation type="submission" date="2024-11" db="EMBL/GenBank/DDBJ databases">
        <authorList>
            <person name="Lucas J.A."/>
        </authorList>
    </citation>
    <scope>NUCLEOTIDE SEQUENCE [LARGE SCALE GENOMIC DNA]</scope>
    <source>
        <strain evidence="2 3">Z 5.4</strain>
    </source>
</reference>